<dbReference type="InterPro" id="IPR002514">
    <property type="entry name" value="Transposase_8"/>
</dbReference>
<dbReference type="InterPro" id="IPR001584">
    <property type="entry name" value="Integrase_cat-core"/>
</dbReference>
<sequence length="371" mass="42162">MTTRKRHTPEQVVRKLAQADRMLGEGRDVADVCRELCVAEQTYYRWRNQFGGLKADDAKRLKELERENATLKRLLADAELQKAALRENAKGGILSPARRRAAVRQLITVMGVSERFACVVVGQNRTTQRREPAGATVADPDAGLRTWLRQYAKDHPRWGFRRAYHDARGEGWIVNHKKLQRIWREEGLRVPVRARRKRVGSSTAPDAPKADAPNRVWAVDFQFDSTTDGRPVKIASIIDEHTRECLGGLVARSITGDQLIDELDRLAGDRGYPAVLRCDNGPELACWAMAEWAGERTGLSFIPPGEPWRNGYVESFNSRVRDECLNINLFWSLTHAKIVITDWKTEYNNHRRHSALGYQAPARYAATCTHQ</sequence>
<dbReference type="InterPro" id="IPR012337">
    <property type="entry name" value="RNaseH-like_sf"/>
</dbReference>
<gene>
    <name evidence="4" type="ORF">RM423_22715</name>
</gene>
<feature type="domain" description="Integrase catalytic" evidence="3">
    <location>
        <begin position="209"/>
        <end position="368"/>
    </location>
</feature>
<dbReference type="SUPFAM" id="SSF46689">
    <property type="entry name" value="Homeodomain-like"/>
    <property type="match status" value="1"/>
</dbReference>
<comment type="function">
    <text evidence="1">Involved in the transposition of the insertion sequence.</text>
</comment>
<dbReference type="PANTHER" id="PTHR47515:SF1">
    <property type="entry name" value="BLR2054 PROTEIN"/>
    <property type="match status" value="1"/>
</dbReference>
<dbReference type="NCBIfam" id="NF033516">
    <property type="entry name" value="transpos_IS3"/>
    <property type="match status" value="1"/>
</dbReference>
<dbReference type="SUPFAM" id="SSF53098">
    <property type="entry name" value="Ribonuclease H-like"/>
    <property type="match status" value="1"/>
</dbReference>
<dbReference type="Pfam" id="PF13683">
    <property type="entry name" value="rve_3"/>
    <property type="match status" value="1"/>
</dbReference>
<reference evidence="5" key="1">
    <citation type="submission" date="2023-07" db="EMBL/GenBank/DDBJ databases">
        <title>30 novel species of actinomycetes from the DSMZ collection.</title>
        <authorList>
            <person name="Nouioui I."/>
        </authorList>
    </citation>
    <scope>NUCLEOTIDE SEQUENCE [LARGE SCALE GENOMIC DNA]</scope>
    <source>
        <strain evidence="5">DSM 44399</strain>
    </source>
</reference>
<dbReference type="PANTHER" id="PTHR47515">
    <property type="entry name" value="LOW CALCIUM RESPONSE LOCUS PROTEIN T"/>
    <property type="match status" value="1"/>
</dbReference>
<proteinExistence type="predicted"/>
<evidence type="ECO:0000259" key="3">
    <source>
        <dbReference type="PROSITE" id="PS50994"/>
    </source>
</evidence>
<dbReference type="EMBL" id="JAVREH010000076">
    <property type="protein sequence ID" value="MDT0264185.1"/>
    <property type="molecule type" value="Genomic_DNA"/>
</dbReference>
<evidence type="ECO:0000313" key="4">
    <source>
        <dbReference type="EMBL" id="MDT0264185.1"/>
    </source>
</evidence>
<dbReference type="Pfam" id="PF01527">
    <property type="entry name" value="HTH_Tnp_1"/>
    <property type="match status" value="1"/>
</dbReference>
<dbReference type="InterPro" id="IPR048020">
    <property type="entry name" value="Transpos_IS3"/>
</dbReference>
<dbReference type="PROSITE" id="PS50994">
    <property type="entry name" value="INTEGRASE"/>
    <property type="match status" value="1"/>
</dbReference>
<evidence type="ECO:0000313" key="5">
    <source>
        <dbReference type="Proteomes" id="UP001183176"/>
    </source>
</evidence>
<accession>A0ABU2JGS8</accession>
<dbReference type="Pfam" id="PF13276">
    <property type="entry name" value="HTH_21"/>
    <property type="match status" value="1"/>
</dbReference>
<comment type="caution">
    <text evidence="4">The sequence shown here is derived from an EMBL/GenBank/DDBJ whole genome shotgun (WGS) entry which is preliminary data.</text>
</comment>
<keyword evidence="2" id="KW-0175">Coiled coil</keyword>
<dbReference type="RefSeq" id="WP_311425327.1">
    <property type="nucleotide sequence ID" value="NZ_JAVREH010000076.1"/>
</dbReference>
<dbReference type="Pfam" id="PF00665">
    <property type="entry name" value="rve"/>
    <property type="match status" value="1"/>
</dbReference>
<dbReference type="InterPro" id="IPR009057">
    <property type="entry name" value="Homeodomain-like_sf"/>
</dbReference>
<feature type="coiled-coil region" evidence="2">
    <location>
        <begin position="54"/>
        <end position="88"/>
    </location>
</feature>
<dbReference type="InterPro" id="IPR036397">
    <property type="entry name" value="RNaseH_sf"/>
</dbReference>
<protein>
    <submittedName>
        <fullName evidence="4">IS3 family transposase</fullName>
    </submittedName>
</protein>
<organism evidence="4 5">
    <name type="scientific">Jatrophihabitans lederbergiae</name>
    <dbReference type="NCBI Taxonomy" id="3075547"/>
    <lineage>
        <taxon>Bacteria</taxon>
        <taxon>Bacillati</taxon>
        <taxon>Actinomycetota</taxon>
        <taxon>Actinomycetes</taxon>
        <taxon>Jatrophihabitantales</taxon>
        <taxon>Jatrophihabitantaceae</taxon>
        <taxon>Jatrophihabitans</taxon>
    </lineage>
</organism>
<name>A0ABU2JGS8_9ACTN</name>
<dbReference type="InterPro" id="IPR025948">
    <property type="entry name" value="HTH-like_dom"/>
</dbReference>
<evidence type="ECO:0000256" key="1">
    <source>
        <dbReference type="ARBA" id="ARBA00002286"/>
    </source>
</evidence>
<evidence type="ECO:0000256" key="2">
    <source>
        <dbReference type="SAM" id="Coils"/>
    </source>
</evidence>
<keyword evidence="5" id="KW-1185">Reference proteome</keyword>
<dbReference type="Gene3D" id="3.30.420.10">
    <property type="entry name" value="Ribonuclease H-like superfamily/Ribonuclease H"/>
    <property type="match status" value="1"/>
</dbReference>
<dbReference type="Proteomes" id="UP001183176">
    <property type="component" value="Unassembled WGS sequence"/>
</dbReference>